<dbReference type="AlphaFoldDB" id="A0A0D1KZG9"/>
<accession>A0A0D1KZG9</accession>
<reference evidence="1 3" key="1">
    <citation type="submission" date="2014-12" db="EMBL/GenBank/DDBJ databases">
        <title>Comparative genome analysis of Bacillus coagulans HM-08, Clostridium butyricum HM-68, Bacillus subtilis HM-66 and Bacillus licheniformis BL-09.</title>
        <authorList>
            <person name="Zhang H."/>
        </authorList>
    </citation>
    <scope>NUCLEOTIDE SEQUENCE [LARGE SCALE GENOMIC DNA]</scope>
    <source>
        <strain evidence="1 3">HM-66</strain>
    </source>
</reference>
<evidence type="ECO:0000313" key="2">
    <source>
        <dbReference type="EMBL" id="WEY86648.1"/>
    </source>
</evidence>
<dbReference type="InterPro" id="IPR025546">
    <property type="entry name" value="YqzH"/>
</dbReference>
<dbReference type="Proteomes" id="UP000032247">
    <property type="component" value="Unassembled WGS sequence"/>
</dbReference>
<dbReference type="Pfam" id="PF14164">
    <property type="entry name" value="YqzH"/>
    <property type="match status" value="1"/>
</dbReference>
<dbReference type="Proteomes" id="UP001214898">
    <property type="component" value="Chromosome"/>
</dbReference>
<name>A0A0D1KZG9_BACIU</name>
<proteinExistence type="predicted"/>
<gene>
    <name evidence="2" type="primary">yqzH</name>
    <name evidence="2" type="ORF">P5633_12335</name>
    <name evidence="1" type="ORF">SC09_Contig24orf00549</name>
</gene>
<organism evidence="1 3">
    <name type="scientific">Bacillus subtilis</name>
    <dbReference type="NCBI Taxonomy" id="1423"/>
    <lineage>
        <taxon>Bacteria</taxon>
        <taxon>Bacillati</taxon>
        <taxon>Bacillota</taxon>
        <taxon>Bacilli</taxon>
        <taxon>Bacillales</taxon>
        <taxon>Bacillaceae</taxon>
        <taxon>Bacillus</taxon>
    </lineage>
</organism>
<evidence type="ECO:0000313" key="3">
    <source>
        <dbReference type="Proteomes" id="UP000032247"/>
    </source>
</evidence>
<protein>
    <submittedName>
        <fullName evidence="2">YqzH family protein</fullName>
    </submittedName>
</protein>
<sequence>MEKFVEKMMEQALRQYGRNVAIDPLSPYEKQSLKAALQERRNEEPDEDLHAHIEDIIYDYVTNQGLFS</sequence>
<evidence type="ECO:0000313" key="1">
    <source>
        <dbReference type="EMBL" id="KIU11537.1"/>
    </source>
</evidence>
<reference evidence="2" key="2">
    <citation type="submission" date="2023-03" db="EMBL/GenBank/DDBJ databases">
        <title>Complete genome sequences of 52 Bacillus and Priestia strains isolated from West-African fermentations and 26 reference strains from the DSMZ collection.</title>
        <authorList>
            <person name="Wiedenbein E.S."/>
            <person name="Canoy T.S."/>
            <person name="Hui Y."/>
            <person name="Parkouda C."/>
            <person name="Dawende C."/>
            <person name="Ametefe E."/>
            <person name="Jespersen L."/>
            <person name="Nielsen D.S."/>
        </authorList>
    </citation>
    <scope>NUCLEOTIDE SEQUENCE</scope>
    <source>
        <strain evidence="2">PRO56</strain>
    </source>
</reference>
<dbReference type="RefSeq" id="WP_014477257.1">
    <property type="nucleotide sequence ID" value="NZ_BDCV01000002.1"/>
</dbReference>
<dbReference type="EMBL" id="CP120576">
    <property type="protein sequence ID" value="WEY86648.1"/>
    <property type="molecule type" value="Genomic_DNA"/>
</dbReference>
<dbReference type="STRING" id="483913.AN935_11700"/>
<dbReference type="PATRIC" id="fig|1423.134.peg.383"/>
<dbReference type="EMBL" id="JXBC01000003">
    <property type="protein sequence ID" value="KIU11537.1"/>
    <property type="molecule type" value="Genomic_DNA"/>
</dbReference>